<dbReference type="GO" id="GO:0043130">
    <property type="term" value="F:ubiquitin binding"/>
    <property type="evidence" value="ECO:0007669"/>
    <property type="project" value="InterPro"/>
</dbReference>
<name>A0A2H3BRU2_9AGAR</name>
<feature type="region of interest" description="Disordered" evidence="1">
    <location>
        <begin position="182"/>
        <end position="319"/>
    </location>
</feature>
<dbReference type="GO" id="GO:0031624">
    <property type="term" value="F:ubiquitin conjugating enzyme binding"/>
    <property type="evidence" value="ECO:0007669"/>
    <property type="project" value="TreeGrafter"/>
</dbReference>
<dbReference type="Proteomes" id="UP000218334">
    <property type="component" value="Unassembled WGS sequence"/>
</dbReference>
<dbReference type="SUPFAM" id="SSF46934">
    <property type="entry name" value="UBA-like"/>
    <property type="match status" value="1"/>
</dbReference>
<dbReference type="PANTHER" id="PTHR16461:SF5">
    <property type="entry name" value="TOLL-INTERACTING PROTEIN"/>
    <property type="match status" value="1"/>
</dbReference>
<feature type="domain" description="CUE" evidence="2">
    <location>
        <begin position="43"/>
        <end position="86"/>
    </location>
</feature>
<feature type="compositionally biased region" description="Low complexity" evidence="1">
    <location>
        <begin position="227"/>
        <end position="238"/>
    </location>
</feature>
<organism evidence="3 4">
    <name type="scientific">Armillaria solidipes</name>
    <dbReference type="NCBI Taxonomy" id="1076256"/>
    <lineage>
        <taxon>Eukaryota</taxon>
        <taxon>Fungi</taxon>
        <taxon>Dikarya</taxon>
        <taxon>Basidiomycota</taxon>
        <taxon>Agaricomycotina</taxon>
        <taxon>Agaricomycetes</taxon>
        <taxon>Agaricomycetidae</taxon>
        <taxon>Agaricales</taxon>
        <taxon>Marasmiineae</taxon>
        <taxon>Physalacriaceae</taxon>
        <taxon>Armillaria</taxon>
    </lineage>
</organism>
<accession>A0A2H3BRU2</accession>
<dbReference type="Pfam" id="PF02845">
    <property type="entry name" value="CUE"/>
    <property type="match status" value="1"/>
</dbReference>
<reference evidence="4" key="1">
    <citation type="journal article" date="2017" name="Nat. Ecol. Evol.">
        <title>Genome expansion and lineage-specific genetic innovations in the forest pathogenic fungi Armillaria.</title>
        <authorList>
            <person name="Sipos G."/>
            <person name="Prasanna A.N."/>
            <person name="Walter M.C."/>
            <person name="O'Connor E."/>
            <person name="Balint B."/>
            <person name="Krizsan K."/>
            <person name="Kiss B."/>
            <person name="Hess J."/>
            <person name="Varga T."/>
            <person name="Slot J."/>
            <person name="Riley R."/>
            <person name="Boka B."/>
            <person name="Rigling D."/>
            <person name="Barry K."/>
            <person name="Lee J."/>
            <person name="Mihaltcheva S."/>
            <person name="LaButti K."/>
            <person name="Lipzen A."/>
            <person name="Waldron R."/>
            <person name="Moloney N.M."/>
            <person name="Sperisen C."/>
            <person name="Kredics L."/>
            <person name="Vagvoelgyi C."/>
            <person name="Patrignani A."/>
            <person name="Fitzpatrick D."/>
            <person name="Nagy I."/>
            <person name="Doyle S."/>
            <person name="Anderson J.B."/>
            <person name="Grigoriev I.V."/>
            <person name="Gueldener U."/>
            <person name="Muensterkoetter M."/>
            <person name="Nagy L.G."/>
        </authorList>
    </citation>
    <scope>NUCLEOTIDE SEQUENCE [LARGE SCALE GENOMIC DNA]</scope>
    <source>
        <strain evidence="4">28-4</strain>
    </source>
</reference>
<dbReference type="InterPro" id="IPR009060">
    <property type="entry name" value="UBA-like_sf"/>
</dbReference>
<dbReference type="AlphaFoldDB" id="A0A2H3BRU2"/>
<feature type="compositionally biased region" description="Polar residues" evidence="1">
    <location>
        <begin position="17"/>
        <end position="36"/>
    </location>
</feature>
<dbReference type="PANTHER" id="PTHR16461">
    <property type="entry name" value="TOLL-INTERACTING PROTEIN"/>
    <property type="match status" value="1"/>
</dbReference>
<dbReference type="CDD" id="cd14279">
    <property type="entry name" value="CUE"/>
    <property type="match status" value="1"/>
</dbReference>
<dbReference type="GO" id="GO:0005737">
    <property type="term" value="C:cytoplasm"/>
    <property type="evidence" value="ECO:0007669"/>
    <property type="project" value="TreeGrafter"/>
</dbReference>
<dbReference type="GO" id="GO:0006511">
    <property type="term" value="P:ubiquitin-dependent protein catabolic process"/>
    <property type="evidence" value="ECO:0007669"/>
    <property type="project" value="TreeGrafter"/>
</dbReference>
<dbReference type="STRING" id="1076256.A0A2H3BRU2"/>
<evidence type="ECO:0000313" key="4">
    <source>
        <dbReference type="Proteomes" id="UP000218334"/>
    </source>
</evidence>
<evidence type="ECO:0000259" key="2">
    <source>
        <dbReference type="PROSITE" id="PS51140"/>
    </source>
</evidence>
<feature type="region of interest" description="Disordered" evidence="1">
    <location>
        <begin position="1"/>
        <end position="41"/>
    </location>
</feature>
<proteinExistence type="predicted"/>
<dbReference type="InterPro" id="IPR003892">
    <property type="entry name" value="CUE"/>
</dbReference>
<dbReference type="PROSITE" id="PS51140">
    <property type="entry name" value="CUE"/>
    <property type="match status" value="1"/>
</dbReference>
<evidence type="ECO:0000256" key="1">
    <source>
        <dbReference type="SAM" id="MobiDB-lite"/>
    </source>
</evidence>
<evidence type="ECO:0000313" key="3">
    <source>
        <dbReference type="EMBL" id="PBK73605.1"/>
    </source>
</evidence>
<dbReference type="SMART" id="SM00546">
    <property type="entry name" value="CUE"/>
    <property type="match status" value="1"/>
</dbReference>
<feature type="compositionally biased region" description="Low complexity" evidence="1">
    <location>
        <begin position="186"/>
        <end position="200"/>
    </location>
</feature>
<protein>
    <recommendedName>
        <fullName evidence="2">CUE domain-containing protein</fullName>
    </recommendedName>
</protein>
<dbReference type="Gene3D" id="1.10.8.10">
    <property type="entry name" value="DNA helicase RuvA subunit, C-terminal domain"/>
    <property type="match status" value="1"/>
</dbReference>
<sequence>MNSPTDHGTALPPYNAHPTTTEHSSPATETTAQLTATPVRDAPVNPQVVELRAMFPDFDDTLLQSVLDSVHGDQGRAIDALLGMSDPEYKGESRPVEPVMTQTELDEQLARRLLLEDEQQQQAAWQSQQFQLQQPTPIRRQSQNVPEKDTMTELGEQFNKFAETGKKTLGSLFSKVKAKISEMDQSRQNNNAASSSTSQQPWVNYDDTHGSSGQQASYYDPNPPPVNNANKPASPSPVQVQGYDLTPSPKEETVPRPPSTGPGLPIDGGKLGLLPKRPVSLLRTSSPPAGSQPGPPAKTDPVNDHDLEYVENPFEDGRK</sequence>
<feature type="region of interest" description="Disordered" evidence="1">
    <location>
        <begin position="126"/>
        <end position="148"/>
    </location>
</feature>
<gene>
    <name evidence="3" type="ORF">ARMSODRAFT_952700</name>
</gene>
<feature type="compositionally biased region" description="Polar residues" evidence="1">
    <location>
        <begin position="135"/>
        <end position="145"/>
    </location>
</feature>
<dbReference type="EMBL" id="KZ293420">
    <property type="protein sequence ID" value="PBK73605.1"/>
    <property type="molecule type" value="Genomic_DNA"/>
</dbReference>
<keyword evidence="4" id="KW-1185">Reference proteome</keyword>